<comment type="caution">
    <text evidence="9">The sequence shown here is derived from an EMBL/GenBank/DDBJ whole genome shotgun (WGS) entry which is preliminary data.</text>
</comment>
<feature type="transmembrane region" description="Helical" evidence="7">
    <location>
        <begin position="186"/>
        <end position="205"/>
    </location>
</feature>
<proteinExistence type="inferred from homology"/>
<evidence type="ECO:0000256" key="6">
    <source>
        <dbReference type="SAM" id="MobiDB-lite"/>
    </source>
</evidence>
<reference evidence="9 10" key="1">
    <citation type="journal article" date="2019" name="Int. J. Syst. Evol. Microbiol.">
        <title>The Global Catalogue of Microorganisms (GCM) 10K type strain sequencing project: providing services to taxonomists for standard genome sequencing and annotation.</title>
        <authorList>
            <consortium name="The Broad Institute Genomics Platform"/>
            <consortium name="The Broad Institute Genome Sequencing Center for Infectious Disease"/>
            <person name="Wu L."/>
            <person name="Ma J."/>
        </authorList>
    </citation>
    <scope>NUCLEOTIDE SEQUENCE [LARGE SCALE GENOMIC DNA]</scope>
    <source>
        <strain evidence="9 10">JCM 15900</strain>
    </source>
</reference>
<dbReference type="EMBL" id="BAAAPZ010000017">
    <property type="protein sequence ID" value="GAA2103492.1"/>
    <property type="molecule type" value="Genomic_DNA"/>
</dbReference>
<keyword evidence="3 7" id="KW-0812">Transmembrane</keyword>
<dbReference type="InterPro" id="IPR037185">
    <property type="entry name" value="EmrE-like"/>
</dbReference>
<evidence type="ECO:0000256" key="1">
    <source>
        <dbReference type="ARBA" id="ARBA00004141"/>
    </source>
</evidence>
<dbReference type="RefSeq" id="WP_344337834.1">
    <property type="nucleotide sequence ID" value="NZ_BAAAPZ010000017.1"/>
</dbReference>
<evidence type="ECO:0000256" key="7">
    <source>
        <dbReference type="SAM" id="Phobius"/>
    </source>
</evidence>
<dbReference type="SUPFAM" id="SSF103481">
    <property type="entry name" value="Multidrug resistance efflux transporter EmrE"/>
    <property type="match status" value="1"/>
</dbReference>
<dbReference type="Proteomes" id="UP001500984">
    <property type="component" value="Unassembled WGS sequence"/>
</dbReference>
<gene>
    <name evidence="9" type="ORF">GCM10009823_27420</name>
</gene>
<feature type="transmembrane region" description="Helical" evidence="7">
    <location>
        <begin position="69"/>
        <end position="86"/>
    </location>
</feature>
<evidence type="ECO:0000256" key="3">
    <source>
        <dbReference type="ARBA" id="ARBA00022692"/>
    </source>
</evidence>
<organism evidence="9 10">
    <name type="scientific">Brevibacterium salitolerans</name>
    <dbReference type="NCBI Taxonomy" id="1403566"/>
    <lineage>
        <taxon>Bacteria</taxon>
        <taxon>Bacillati</taxon>
        <taxon>Actinomycetota</taxon>
        <taxon>Actinomycetes</taxon>
        <taxon>Micrococcales</taxon>
        <taxon>Brevibacteriaceae</taxon>
        <taxon>Brevibacterium</taxon>
    </lineage>
</organism>
<feature type="transmembrane region" description="Helical" evidence="7">
    <location>
        <begin position="273"/>
        <end position="294"/>
    </location>
</feature>
<feature type="transmembrane region" description="Helical" evidence="7">
    <location>
        <begin position="35"/>
        <end position="57"/>
    </location>
</feature>
<evidence type="ECO:0000313" key="10">
    <source>
        <dbReference type="Proteomes" id="UP001500984"/>
    </source>
</evidence>
<feature type="region of interest" description="Disordered" evidence="6">
    <location>
        <begin position="299"/>
        <end position="359"/>
    </location>
</feature>
<protein>
    <recommendedName>
        <fullName evidence="8">EamA domain-containing protein</fullName>
    </recommendedName>
</protein>
<keyword evidence="5 7" id="KW-0472">Membrane</keyword>
<accession>A0ABN2X1K6</accession>
<feature type="transmembrane region" description="Helical" evidence="7">
    <location>
        <begin position="92"/>
        <end position="112"/>
    </location>
</feature>
<feature type="compositionally biased region" description="Low complexity" evidence="6">
    <location>
        <begin position="337"/>
        <end position="347"/>
    </location>
</feature>
<evidence type="ECO:0000313" key="9">
    <source>
        <dbReference type="EMBL" id="GAA2103492.1"/>
    </source>
</evidence>
<feature type="domain" description="EamA" evidence="8">
    <location>
        <begin position="7"/>
        <end position="139"/>
    </location>
</feature>
<feature type="compositionally biased region" description="Low complexity" evidence="6">
    <location>
        <begin position="307"/>
        <end position="316"/>
    </location>
</feature>
<sequence length="359" mass="35980">MTRSSLPGVLAVTLTAVLWGTTGTAATFAPEAGPLAIGAAALGIGGILQAAIAVPELRRSRDALRPRRGLVLVGALAVFAYPLAFYSSMHLAGVAIGSVVSLASAPLASGALERLVEGKVLSRWWLLAAGLGITGGLLLCVSAFDEPTGDPWATLSGTALGLVAGASYALYSWVTHRLMSTGVSRAAAMGAVFGLGGTLLLPVLLLTGAPLLVSAPAALTAGYMALVPMFLGYLLFGYGLTRISASAATTITLVEPAVAAVLAVLIVGERLSIAGWAGLAVVSAALLVLALAPAHSRSAAHSRSSTRSRSSAQPQSPGDPQSPAQPEDLSPSASPSRGRTSPPGRAAPGRRARTSPGTG</sequence>
<feature type="domain" description="EamA" evidence="8">
    <location>
        <begin position="156"/>
        <end position="289"/>
    </location>
</feature>
<dbReference type="Pfam" id="PF00892">
    <property type="entry name" value="EamA"/>
    <property type="match status" value="2"/>
</dbReference>
<dbReference type="InterPro" id="IPR050638">
    <property type="entry name" value="AA-Vitamin_Transporters"/>
</dbReference>
<feature type="transmembrane region" description="Helical" evidence="7">
    <location>
        <begin position="124"/>
        <end position="144"/>
    </location>
</feature>
<evidence type="ECO:0000256" key="4">
    <source>
        <dbReference type="ARBA" id="ARBA00022989"/>
    </source>
</evidence>
<feature type="transmembrane region" description="Helical" evidence="7">
    <location>
        <begin position="211"/>
        <end position="236"/>
    </location>
</feature>
<name>A0ABN2X1K6_9MICO</name>
<comment type="subcellular location">
    <subcellularLocation>
        <location evidence="1">Membrane</location>
        <topology evidence="1">Multi-pass membrane protein</topology>
    </subcellularLocation>
</comment>
<evidence type="ECO:0000259" key="8">
    <source>
        <dbReference type="Pfam" id="PF00892"/>
    </source>
</evidence>
<evidence type="ECO:0000256" key="5">
    <source>
        <dbReference type="ARBA" id="ARBA00023136"/>
    </source>
</evidence>
<dbReference type="PANTHER" id="PTHR32322:SF2">
    <property type="entry name" value="EAMA DOMAIN-CONTAINING PROTEIN"/>
    <property type="match status" value="1"/>
</dbReference>
<keyword evidence="4 7" id="KW-1133">Transmembrane helix</keyword>
<keyword evidence="10" id="KW-1185">Reference proteome</keyword>
<dbReference type="InterPro" id="IPR000620">
    <property type="entry name" value="EamA_dom"/>
</dbReference>
<comment type="similarity">
    <text evidence="2">Belongs to the EamA transporter family.</text>
</comment>
<feature type="transmembrane region" description="Helical" evidence="7">
    <location>
        <begin position="248"/>
        <end position="267"/>
    </location>
</feature>
<feature type="transmembrane region" description="Helical" evidence="7">
    <location>
        <begin position="156"/>
        <end position="174"/>
    </location>
</feature>
<dbReference type="PANTHER" id="PTHR32322">
    <property type="entry name" value="INNER MEMBRANE TRANSPORTER"/>
    <property type="match status" value="1"/>
</dbReference>
<evidence type="ECO:0000256" key="2">
    <source>
        <dbReference type="ARBA" id="ARBA00007362"/>
    </source>
</evidence>